<gene>
    <name evidence="3" type="ORF">DFP88_101128</name>
</gene>
<dbReference type="PANTHER" id="PTHR33840">
    <property type="match status" value="1"/>
</dbReference>
<reference evidence="3 4" key="1">
    <citation type="submission" date="2018-06" db="EMBL/GenBank/DDBJ databases">
        <title>Genomic Encyclopedia of Type Strains, Phase III (KMG-III): the genomes of soil and plant-associated and newly described type strains.</title>
        <authorList>
            <person name="Whitman W."/>
        </authorList>
    </citation>
    <scope>NUCLEOTIDE SEQUENCE [LARGE SCALE GENOMIC DNA]</scope>
    <source>
        <strain evidence="3 4">CECT 9025</strain>
    </source>
</reference>
<dbReference type="AlphaFoldDB" id="A0A318SVE1"/>
<feature type="domain" description="T6SS Phospholipase effector Tle1-like catalytic" evidence="2">
    <location>
        <begin position="30"/>
        <end position="284"/>
    </location>
</feature>
<sequence length="359" mass="40137">MAFRDWILGAFGRRPRLEEAAAPRRGPATHVVILDGTMSSLAPGRETNAGLTYKLLREVGWRANLSLYYEAGIQWRDWRSTLDVVAGRGLDRQIVRAYGVLASRFRPGDRIVLIGYSRGGYAVRSLAGVIGRVGLLRRDRATVRGVRQAWRHYMRGGTSQAARAFSRIECHQGIEVEAVAVWDCVKSLGLRLPLLWRLTEAEHAFHDHSLGPHVRHGLHALALDETRRAYAPVMWVLPENWPPHRCAEVEQVWFRGSHGDIGGQLGEAQEARPLANIPLVWMLDRLEGIGLPLPSGWRRRFVQDITAPGCGTWGGWNLLFLSRGRRTVGADPSERLHESVVQEGWQPRPETGAGQTAAE</sequence>
<dbReference type="InterPro" id="IPR029058">
    <property type="entry name" value="AB_hydrolase_fold"/>
</dbReference>
<evidence type="ECO:0000313" key="4">
    <source>
        <dbReference type="Proteomes" id="UP000248311"/>
    </source>
</evidence>
<proteinExistence type="predicted"/>
<keyword evidence="4" id="KW-1185">Reference proteome</keyword>
<comment type="caution">
    <text evidence="3">The sequence shown here is derived from an EMBL/GenBank/DDBJ whole genome shotgun (WGS) entry which is preliminary data.</text>
</comment>
<organism evidence="3 4">
    <name type="scientific">Pseudoroseicyclus aestuarii</name>
    <dbReference type="NCBI Taxonomy" id="1795041"/>
    <lineage>
        <taxon>Bacteria</taxon>
        <taxon>Pseudomonadati</taxon>
        <taxon>Pseudomonadota</taxon>
        <taxon>Alphaproteobacteria</taxon>
        <taxon>Rhodobacterales</taxon>
        <taxon>Paracoccaceae</taxon>
        <taxon>Pseudoroseicyclus</taxon>
    </lineage>
</organism>
<feature type="region of interest" description="Disordered" evidence="1">
    <location>
        <begin position="331"/>
        <end position="359"/>
    </location>
</feature>
<evidence type="ECO:0000259" key="2">
    <source>
        <dbReference type="Pfam" id="PF09994"/>
    </source>
</evidence>
<dbReference type="Proteomes" id="UP000248311">
    <property type="component" value="Unassembled WGS sequence"/>
</dbReference>
<evidence type="ECO:0000313" key="3">
    <source>
        <dbReference type="EMBL" id="PYE85462.1"/>
    </source>
</evidence>
<name>A0A318SVE1_9RHOB</name>
<dbReference type="RefSeq" id="WP_110812523.1">
    <property type="nucleotide sequence ID" value="NZ_QJTE01000001.1"/>
</dbReference>
<protein>
    <submittedName>
        <fullName evidence="3">Uncharacterized protein (DUF2235 family)</fullName>
    </submittedName>
</protein>
<dbReference type="PANTHER" id="PTHR33840:SF1">
    <property type="entry name" value="TLE1 PHOSPHOLIPASE DOMAIN-CONTAINING PROTEIN"/>
    <property type="match status" value="1"/>
</dbReference>
<accession>A0A318SVE1</accession>
<evidence type="ECO:0000256" key="1">
    <source>
        <dbReference type="SAM" id="MobiDB-lite"/>
    </source>
</evidence>
<dbReference type="EMBL" id="QJTE01000001">
    <property type="protein sequence ID" value="PYE85462.1"/>
    <property type="molecule type" value="Genomic_DNA"/>
</dbReference>
<dbReference type="OrthoDB" id="4378831at2"/>
<dbReference type="Pfam" id="PF09994">
    <property type="entry name" value="T6SS_Tle1-like_cat"/>
    <property type="match status" value="1"/>
</dbReference>
<dbReference type="InterPro" id="IPR018712">
    <property type="entry name" value="Tle1-like_cat"/>
</dbReference>
<dbReference type="SUPFAM" id="SSF53474">
    <property type="entry name" value="alpha/beta-Hydrolases"/>
    <property type="match status" value="1"/>
</dbReference>